<gene>
    <name evidence="1" type="ORF">PVAP13_7NG405225</name>
</gene>
<accession>A0A8T0Q3I1</accession>
<dbReference type="Proteomes" id="UP000823388">
    <property type="component" value="Chromosome 7N"/>
</dbReference>
<keyword evidence="2" id="KW-1185">Reference proteome</keyword>
<dbReference type="AlphaFoldDB" id="A0A8T0Q3I1"/>
<organism evidence="1 2">
    <name type="scientific">Panicum virgatum</name>
    <name type="common">Blackwell switchgrass</name>
    <dbReference type="NCBI Taxonomy" id="38727"/>
    <lineage>
        <taxon>Eukaryota</taxon>
        <taxon>Viridiplantae</taxon>
        <taxon>Streptophyta</taxon>
        <taxon>Embryophyta</taxon>
        <taxon>Tracheophyta</taxon>
        <taxon>Spermatophyta</taxon>
        <taxon>Magnoliopsida</taxon>
        <taxon>Liliopsida</taxon>
        <taxon>Poales</taxon>
        <taxon>Poaceae</taxon>
        <taxon>PACMAD clade</taxon>
        <taxon>Panicoideae</taxon>
        <taxon>Panicodae</taxon>
        <taxon>Paniceae</taxon>
        <taxon>Panicinae</taxon>
        <taxon>Panicum</taxon>
        <taxon>Panicum sect. Hiantes</taxon>
    </lineage>
</organism>
<dbReference type="EMBL" id="CM029050">
    <property type="protein sequence ID" value="KAG2568673.1"/>
    <property type="molecule type" value="Genomic_DNA"/>
</dbReference>
<protein>
    <submittedName>
        <fullName evidence="1">Uncharacterized protein</fullName>
    </submittedName>
</protein>
<evidence type="ECO:0000313" key="2">
    <source>
        <dbReference type="Proteomes" id="UP000823388"/>
    </source>
</evidence>
<evidence type="ECO:0000313" key="1">
    <source>
        <dbReference type="EMBL" id="KAG2568673.1"/>
    </source>
</evidence>
<name>A0A8T0Q3I1_PANVG</name>
<sequence length="87" mass="9874">MIKRKMCRNKTCFDNKKLKTPAEIVIHACALISFWADLYDAELQSKIMDSVKLVLSCAYKVLMQQARPAPPLLYAPPEATGDEEEEN</sequence>
<reference evidence="1" key="1">
    <citation type="submission" date="2020-05" db="EMBL/GenBank/DDBJ databases">
        <title>WGS assembly of Panicum virgatum.</title>
        <authorList>
            <person name="Lovell J.T."/>
            <person name="Jenkins J."/>
            <person name="Shu S."/>
            <person name="Juenger T.E."/>
            <person name="Schmutz J."/>
        </authorList>
    </citation>
    <scope>NUCLEOTIDE SEQUENCE</scope>
    <source>
        <strain evidence="1">AP13</strain>
    </source>
</reference>
<comment type="caution">
    <text evidence="1">The sequence shown here is derived from an EMBL/GenBank/DDBJ whole genome shotgun (WGS) entry which is preliminary data.</text>
</comment>
<proteinExistence type="predicted"/>